<organism evidence="2">
    <name type="scientific">Rhizophagus irregularis (strain DAOM 181602 / DAOM 197198 / MUCL 43194)</name>
    <name type="common">Arbuscular mycorrhizal fungus</name>
    <name type="synonym">Glomus intraradices</name>
    <dbReference type="NCBI Taxonomy" id="747089"/>
    <lineage>
        <taxon>Eukaryota</taxon>
        <taxon>Fungi</taxon>
        <taxon>Fungi incertae sedis</taxon>
        <taxon>Mucoromycota</taxon>
        <taxon>Glomeromycotina</taxon>
        <taxon>Glomeromycetes</taxon>
        <taxon>Glomerales</taxon>
        <taxon>Glomeraceae</taxon>
        <taxon>Rhizophagus</taxon>
    </lineage>
</organism>
<dbReference type="AlphaFoldDB" id="U9TQ04"/>
<feature type="compositionally biased region" description="Polar residues" evidence="1">
    <location>
        <begin position="46"/>
        <end position="58"/>
    </location>
</feature>
<evidence type="ECO:0000256" key="1">
    <source>
        <dbReference type="SAM" id="MobiDB-lite"/>
    </source>
</evidence>
<gene>
    <name evidence="2" type="ORF">GLOINDRAFT_30461</name>
</gene>
<dbReference type="HOGENOM" id="CLU_2980250_0_0_1"/>
<accession>U9TQ04</accession>
<feature type="region of interest" description="Disordered" evidence="1">
    <location>
        <begin position="38"/>
        <end position="58"/>
    </location>
</feature>
<dbReference type="EMBL" id="KI288022">
    <property type="protein sequence ID" value="ESA09492.1"/>
    <property type="molecule type" value="Genomic_DNA"/>
</dbReference>
<sequence length="58" mass="6727">MLNDAIKRIKRYGHYVNPWIADLQNACANFRLHSADRRSADRGYANTRNNNYSARSAE</sequence>
<name>U9TQ04_RHIID</name>
<evidence type="ECO:0000313" key="2">
    <source>
        <dbReference type="EMBL" id="ESA09492.1"/>
    </source>
</evidence>
<reference evidence="2" key="1">
    <citation type="submission" date="2013-07" db="EMBL/GenBank/DDBJ databases">
        <title>The genome of an arbuscular mycorrhizal fungus provides insights into the evolution of the oldest plant symbiosis.</title>
        <authorList>
            <consortium name="DOE Joint Genome Institute"/>
            <person name="Tisserant E."/>
            <person name="Malbreil M."/>
            <person name="Kuo A."/>
            <person name="Kohler A."/>
            <person name="Symeonidi A."/>
            <person name="Balestrini R."/>
            <person name="Charron P."/>
            <person name="Duensing N."/>
            <person name="Frei-dit-Frey N."/>
            <person name="Gianinazzi-Pearson V."/>
            <person name="Gilbert B."/>
            <person name="Handa Y."/>
            <person name="Hijri M."/>
            <person name="Kaul R."/>
            <person name="Kawaguchi M."/>
            <person name="Krajinski F."/>
            <person name="Lammers P."/>
            <person name="Lapierre D."/>
            <person name="Masclaux F.G."/>
            <person name="Murat C."/>
            <person name="Morin E."/>
            <person name="Ndikumana S."/>
            <person name="Pagni M."/>
            <person name="Petitpierre D."/>
            <person name="Requena N."/>
            <person name="Rosikiewicz P."/>
            <person name="Riley R."/>
            <person name="Saito K."/>
            <person name="San Clemente H."/>
            <person name="Shapiro H."/>
            <person name="van Tuinen D."/>
            <person name="Becard G."/>
            <person name="Bonfante P."/>
            <person name="Paszkowski U."/>
            <person name="Shachar-Hill Y."/>
            <person name="Young J.P."/>
            <person name="Sanders I.R."/>
            <person name="Henrissat B."/>
            <person name="Rensing S.A."/>
            <person name="Grigoriev I.V."/>
            <person name="Corradi N."/>
            <person name="Roux C."/>
            <person name="Martin F."/>
        </authorList>
    </citation>
    <scope>NUCLEOTIDE SEQUENCE</scope>
    <source>
        <strain evidence="2">DAOM 197198</strain>
    </source>
</reference>
<protein>
    <submittedName>
        <fullName evidence="2">Uncharacterized protein</fullName>
    </submittedName>
</protein>
<proteinExistence type="predicted"/>